<accession>A0A3N7HLU5</accession>
<dbReference type="NCBIfam" id="NF001416">
    <property type="entry name" value="PRK00292.1-3"/>
    <property type="match status" value="1"/>
</dbReference>
<keyword evidence="7" id="KW-1185">Reference proteome</keyword>
<evidence type="ECO:0000256" key="1">
    <source>
        <dbReference type="ARBA" id="ARBA00022679"/>
    </source>
</evidence>
<comment type="subcellular location">
    <subcellularLocation>
        <location evidence="3">Cytoplasm</location>
    </subcellularLocation>
</comment>
<dbReference type="InterPro" id="IPR050201">
    <property type="entry name" value="Bacterial_glucokinase"/>
</dbReference>
<dbReference type="OrthoDB" id="257751at2"/>
<dbReference type="EMBL" id="QUSW01000005">
    <property type="protein sequence ID" value="RQP23097.1"/>
    <property type="molecule type" value="Genomic_DNA"/>
</dbReference>
<keyword evidence="2 3" id="KW-0418">Kinase</keyword>
<comment type="similarity">
    <text evidence="3 4">Belongs to the bacterial glucokinase family.</text>
</comment>
<dbReference type="Proteomes" id="UP000267464">
    <property type="component" value="Unassembled WGS sequence"/>
</dbReference>
<sequence>MRIEEHTALVADVGGTHARFAIVDESGTAAPRVIAKVACANYVDLYSAIAEQLDAMPEQSRPRRAAIAVAAVVSSDRVKLTNLKWEFSVQALKHQLDLDELLLLNDFEALAWSLPHLRAEDLRQVGGGASRIRGPRAVIGPGTGLGVSGLIPSRGGWAAIRGEGGHVSFSPVDERENAILASVWNRFPHVSAERLVSGIGLPVLHQAVCEVDGHRFRDFSTAEIVQRALDGTDPGCASTVDTFCAMLGTIAGNLALTLGATGGVFIGGGIVPRLGDAFERSAFRERFEAKGRFTAHNAAIPTHVIVADTPALVGAAAALADLVPEDGEQGAQERPVLRPMRSRLAAKEPTTE</sequence>
<dbReference type="AlphaFoldDB" id="A0A3N7HLU5"/>
<dbReference type="GO" id="GO:0005536">
    <property type="term" value="F:D-glucose binding"/>
    <property type="evidence" value="ECO:0007669"/>
    <property type="project" value="InterPro"/>
</dbReference>
<comment type="caution">
    <text evidence="6">The sequence shown here is derived from an EMBL/GenBank/DDBJ whole genome shotgun (WGS) entry which is preliminary data.</text>
</comment>
<keyword evidence="3" id="KW-0324">Glycolysis</keyword>
<evidence type="ECO:0000256" key="5">
    <source>
        <dbReference type="SAM" id="MobiDB-lite"/>
    </source>
</evidence>
<feature type="region of interest" description="Disordered" evidence="5">
    <location>
        <begin position="324"/>
        <end position="352"/>
    </location>
</feature>
<protein>
    <recommendedName>
        <fullName evidence="3">Glucokinase</fullName>
        <ecNumber evidence="3">2.7.1.2</ecNumber>
    </recommendedName>
    <alternativeName>
        <fullName evidence="3">Glucose kinase</fullName>
    </alternativeName>
</protein>
<keyword evidence="3" id="KW-0547">Nucleotide-binding</keyword>
<dbReference type="InterPro" id="IPR003836">
    <property type="entry name" value="Glucokinase"/>
</dbReference>
<feature type="binding site" evidence="3">
    <location>
        <begin position="11"/>
        <end position="16"/>
    </location>
    <ligand>
        <name>ATP</name>
        <dbReference type="ChEBI" id="CHEBI:30616"/>
    </ligand>
</feature>
<dbReference type="RefSeq" id="WP_124541842.1">
    <property type="nucleotide sequence ID" value="NZ_QUSW01000005.1"/>
</dbReference>
<dbReference type="Gene3D" id="3.30.420.40">
    <property type="match status" value="1"/>
</dbReference>
<evidence type="ECO:0000256" key="2">
    <source>
        <dbReference type="ARBA" id="ARBA00022777"/>
    </source>
</evidence>
<evidence type="ECO:0000313" key="6">
    <source>
        <dbReference type="EMBL" id="RQP23097.1"/>
    </source>
</evidence>
<dbReference type="NCBIfam" id="TIGR00749">
    <property type="entry name" value="glk"/>
    <property type="match status" value="1"/>
</dbReference>
<dbReference type="GO" id="GO:0004340">
    <property type="term" value="F:glucokinase activity"/>
    <property type="evidence" value="ECO:0007669"/>
    <property type="project" value="UniProtKB-UniRule"/>
</dbReference>
<evidence type="ECO:0000256" key="4">
    <source>
        <dbReference type="RuleBase" id="RU004046"/>
    </source>
</evidence>
<dbReference type="PANTHER" id="PTHR47690">
    <property type="entry name" value="GLUCOKINASE"/>
    <property type="match status" value="1"/>
</dbReference>
<dbReference type="Pfam" id="PF02685">
    <property type="entry name" value="Glucokinase"/>
    <property type="match status" value="1"/>
</dbReference>
<dbReference type="CDD" id="cd24008">
    <property type="entry name" value="ASKHA_NBD_GLK"/>
    <property type="match status" value="1"/>
</dbReference>
<organism evidence="6 7">
    <name type="scientific">Piscinibacter terrae</name>
    <dbReference type="NCBI Taxonomy" id="2496871"/>
    <lineage>
        <taxon>Bacteria</taxon>
        <taxon>Pseudomonadati</taxon>
        <taxon>Pseudomonadota</taxon>
        <taxon>Betaproteobacteria</taxon>
        <taxon>Burkholderiales</taxon>
        <taxon>Sphaerotilaceae</taxon>
        <taxon>Piscinibacter</taxon>
    </lineage>
</organism>
<keyword evidence="1 3" id="KW-0808">Transferase</keyword>
<reference evidence="6 7" key="1">
    <citation type="submission" date="2018-08" db="EMBL/GenBank/DDBJ databases">
        <authorList>
            <person name="Khan S.A."/>
            <person name="Jeon C.O."/>
            <person name="Chun B.H."/>
            <person name="Jeong S.E."/>
        </authorList>
    </citation>
    <scope>NUCLEOTIDE SEQUENCE [LARGE SCALE GENOMIC DNA]</scope>
    <source>
        <strain evidence="6 7">S-16</strain>
    </source>
</reference>
<proteinExistence type="inferred from homology"/>
<evidence type="ECO:0000313" key="7">
    <source>
        <dbReference type="Proteomes" id="UP000267464"/>
    </source>
</evidence>
<dbReference type="Gene3D" id="3.40.367.20">
    <property type="match status" value="1"/>
</dbReference>
<dbReference type="GO" id="GO:0005524">
    <property type="term" value="F:ATP binding"/>
    <property type="evidence" value="ECO:0007669"/>
    <property type="project" value="UniProtKB-UniRule"/>
</dbReference>
<evidence type="ECO:0000256" key="3">
    <source>
        <dbReference type="HAMAP-Rule" id="MF_00524"/>
    </source>
</evidence>
<dbReference type="GO" id="GO:0005829">
    <property type="term" value="C:cytosol"/>
    <property type="evidence" value="ECO:0007669"/>
    <property type="project" value="TreeGrafter"/>
</dbReference>
<reference evidence="6 7" key="2">
    <citation type="submission" date="2018-12" db="EMBL/GenBank/DDBJ databases">
        <title>Rhizobacter gummiphilus sp. nov., a rubber-degrading bacterium isolated from the soil of a botanical garden in Japan.</title>
        <authorList>
            <person name="Shunsuke S.S."/>
        </authorList>
    </citation>
    <scope>NUCLEOTIDE SEQUENCE [LARGE SCALE GENOMIC DNA]</scope>
    <source>
        <strain evidence="6 7">S-16</strain>
    </source>
</reference>
<dbReference type="InterPro" id="IPR043129">
    <property type="entry name" value="ATPase_NBD"/>
</dbReference>
<comment type="catalytic activity">
    <reaction evidence="3">
        <text>D-glucose + ATP = D-glucose 6-phosphate + ADP + H(+)</text>
        <dbReference type="Rhea" id="RHEA:17825"/>
        <dbReference type="ChEBI" id="CHEBI:4167"/>
        <dbReference type="ChEBI" id="CHEBI:15378"/>
        <dbReference type="ChEBI" id="CHEBI:30616"/>
        <dbReference type="ChEBI" id="CHEBI:61548"/>
        <dbReference type="ChEBI" id="CHEBI:456216"/>
        <dbReference type="EC" id="2.7.1.2"/>
    </reaction>
</comment>
<dbReference type="PANTHER" id="PTHR47690:SF1">
    <property type="entry name" value="GLUCOKINASE"/>
    <property type="match status" value="1"/>
</dbReference>
<name>A0A3N7HLU5_9BURK</name>
<dbReference type="HAMAP" id="MF_00524">
    <property type="entry name" value="Glucokinase"/>
    <property type="match status" value="1"/>
</dbReference>
<keyword evidence="3" id="KW-0963">Cytoplasm</keyword>
<dbReference type="GO" id="GO:0006096">
    <property type="term" value="P:glycolytic process"/>
    <property type="evidence" value="ECO:0007669"/>
    <property type="project" value="UniProtKB-UniRule"/>
</dbReference>
<dbReference type="EC" id="2.7.1.2" evidence="3"/>
<keyword evidence="3" id="KW-0067">ATP-binding</keyword>
<dbReference type="SUPFAM" id="SSF53067">
    <property type="entry name" value="Actin-like ATPase domain"/>
    <property type="match status" value="1"/>
</dbReference>
<gene>
    <name evidence="3" type="primary">glk</name>
    <name evidence="6" type="ORF">DZC73_18420</name>
</gene>